<keyword evidence="6 9" id="KW-0963">Cytoplasm</keyword>
<evidence type="ECO:0000256" key="6">
    <source>
        <dbReference type="ARBA" id="ARBA00022490"/>
    </source>
</evidence>
<keyword evidence="5 9" id="KW-0312">Gluconeogenesis</keyword>
<dbReference type="PROSITE" id="PS51440">
    <property type="entry name" value="TIM_2"/>
    <property type="match status" value="1"/>
</dbReference>
<comment type="subunit">
    <text evidence="9 10">Homodimer.</text>
</comment>
<comment type="function">
    <text evidence="9">Involved in the gluconeogenesis. Catalyzes stereospecifically the conversion of dihydroxyacetone phosphate (DHAP) to D-glyceraldehyde-3-phosphate (G3P).</text>
</comment>
<comment type="subcellular location">
    <subcellularLocation>
        <location evidence="9 10">Cytoplasm</location>
    </subcellularLocation>
</comment>
<feature type="binding site" evidence="9">
    <location>
        <begin position="23"/>
        <end position="25"/>
    </location>
    <ligand>
        <name>substrate</name>
    </ligand>
</feature>
<comment type="pathway">
    <text evidence="9 10">Carbohydrate biosynthesis; gluconeogenesis.</text>
</comment>
<evidence type="ECO:0000256" key="4">
    <source>
        <dbReference type="ARBA" id="ARBA00019397"/>
    </source>
</evidence>
<evidence type="ECO:0000256" key="10">
    <source>
        <dbReference type="RuleBase" id="RU363013"/>
    </source>
</evidence>
<name>A0AAU6S889_9MICO</name>
<feature type="binding site" evidence="9">
    <location>
        <position position="191"/>
    </location>
    <ligand>
        <name>substrate</name>
    </ligand>
</feature>
<protein>
    <recommendedName>
        <fullName evidence="4 9">Triosephosphate isomerase</fullName>
        <shortName evidence="9">TIM</shortName>
        <shortName evidence="9">TPI</shortName>
        <ecNumber evidence="3 9">5.3.1.1</ecNumber>
    </recommendedName>
    <alternativeName>
        <fullName evidence="9">Triose-phosphate isomerase</fullName>
    </alternativeName>
</protein>
<dbReference type="HAMAP" id="MF_00147_B">
    <property type="entry name" value="TIM_B"/>
    <property type="match status" value="1"/>
</dbReference>
<comment type="similarity">
    <text evidence="2 9 10">Belongs to the triosephosphate isomerase family.</text>
</comment>
<comment type="pathway">
    <text evidence="1 9 10">Carbohydrate degradation; glycolysis; D-glyceraldehyde 3-phosphate from glycerone phosphate: step 1/1.</text>
</comment>
<dbReference type="RefSeq" id="WP_349427682.1">
    <property type="nucleotide sequence ID" value="NZ_CP151632.1"/>
</dbReference>
<dbReference type="InterPro" id="IPR035990">
    <property type="entry name" value="TIM_sf"/>
</dbReference>
<gene>
    <name evidence="9 11" type="primary">tpiA</name>
    <name evidence="11" type="ORF">MRBLWS13_000718</name>
</gene>
<dbReference type="AlphaFoldDB" id="A0AAU6S889"/>
<evidence type="ECO:0000256" key="7">
    <source>
        <dbReference type="ARBA" id="ARBA00023152"/>
    </source>
</evidence>
<feature type="binding site" evidence="9">
    <location>
        <position position="231"/>
    </location>
    <ligand>
        <name>substrate</name>
    </ligand>
</feature>
<dbReference type="GO" id="GO:0046166">
    <property type="term" value="P:glyceraldehyde-3-phosphate biosynthetic process"/>
    <property type="evidence" value="ECO:0007669"/>
    <property type="project" value="TreeGrafter"/>
</dbReference>
<evidence type="ECO:0000256" key="3">
    <source>
        <dbReference type="ARBA" id="ARBA00011940"/>
    </source>
</evidence>
<dbReference type="PANTHER" id="PTHR21139">
    <property type="entry name" value="TRIOSEPHOSPHATE ISOMERASE"/>
    <property type="match status" value="1"/>
</dbReference>
<evidence type="ECO:0000256" key="1">
    <source>
        <dbReference type="ARBA" id="ARBA00004680"/>
    </source>
</evidence>
<evidence type="ECO:0000256" key="5">
    <source>
        <dbReference type="ARBA" id="ARBA00022432"/>
    </source>
</evidence>
<evidence type="ECO:0000256" key="8">
    <source>
        <dbReference type="ARBA" id="ARBA00023235"/>
    </source>
</evidence>
<dbReference type="GO" id="GO:0006094">
    <property type="term" value="P:gluconeogenesis"/>
    <property type="evidence" value="ECO:0007669"/>
    <property type="project" value="UniProtKB-UniRule"/>
</dbReference>
<dbReference type="PROSITE" id="PS00171">
    <property type="entry name" value="TIM_1"/>
    <property type="match status" value="1"/>
</dbReference>
<dbReference type="GO" id="GO:0019563">
    <property type="term" value="P:glycerol catabolic process"/>
    <property type="evidence" value="ECO:0007669"/>
    <property type="project" value="TreeGrafter"/>
</dbReference>
<dbReference type="NCBIfam" id="TIGR00419">
    <property type="entry name" value="tim"/>
    <property type="match status" value="1"/>
</dbReference>
<evidence type="ECO:0000313" key="11">
    <source>
        <dbReference type="EMBL" id="WZO33102.1"/>
    </source>
</evidence>
<dbReference type="EC" id="5.3.1.1" evidence="3 9"/>
<dbReference type="GO" id="GO:0004807">
    <property type="term" value="F:triose-phosphate isomerase activity"/>
    <property type="evidence" value="ECO:0007669"/>
    <property type="project" value="UniProtKB-UniRule"/>
</dbReference>
<accession>A0AAU6S889</accession>
<dbReference type="InterPro" id="IPR000652">
    <property type="entry name" value="Triosephosphate_isomerase"/>
</dbReference>
<dbReference type="Gene3D" id="3.20.20.70">
    <property type="entry name" value="Aldolase class I"/>
    <property type="match status" value="1"/>
</dbReference>
<dbReference type="InterPro" id="IPR013785">
    <property type="entry name" value="Aldolase_TIM"/>
</dbReference>
<evidence type="ECO:0000256" key="9">
    <source>
        <dbReference type="HAMAP-Rule" id="MF_00147"/>
    </source>
</evidence>
<dbReference type="InterPro" id="IPR022896">
    <property type="entry name" value="TrioseP_Isoase_bac/euk"/>
</dbReference>
<keyword evidence="8 9" id="KW-0413">Isomerase</keyword>
<dbReference type="GO" id="GO:0006096">
    <property type="term" value="P:glycolytic process"/>
    <property type="evidence" value="ECO:0007669"/>
    <property type="project" value="UniProtKB-UniRule"/>
</dbReference>
<dbReference type="InterPro" id="IPR020861">
    <property type="entry name" value="Triosephosphate_isomerase_AS"/>
</dbReference>
<sequence>MAVDSAGSTAAAQTRRTPLIAGNWKMNLDHLQAVAFVQKLHWTLKDAKHEDGSVEVAVFPPFTDLRTVQTLLDADKIPFALGAQDISSHDSGAYTGEVSGAFLAKLDNRYVIIGHSERREYHHEGDDIVAAKVQAALKHGLVPVICVGETADDLEKHGASAVPVGQLQAALEGVKADADIVVAYEPVWAIGSGQAATPEQAQEVCAKLREVIADKLGADAAARTRVLYGGSVKAANIASFMREPDVDGALVGGASLVVDEFAAIIRYQKHVGV</sequence>
<feature type="active site" description="Proton acceptor" evidence="9">
    <location>
        <position position="185"/>
    </location>
</feature>
<keyword evidence="7 9" id="KW-0324">Glycolysis</keyword>
<dbReference type="Pfam" id="PF00121">
    <property type="entry name" value="TIM"/>
    <property type="match status" value="1"/>
</dbReference>
<feature type="binding site" evidence="9">
    <location>
        <begin position="252"/>
        <end position="253"/>
    </location>
    <ligand>
        <name>substrate</name>
    </ligand>
</feature>
<dbReference type="GO" id="GO:0005829">
    <property type="term" value="C:cytosol"/>
    <property type="evidence" value="ECO:0007669"/>
    <property type="project" value="TreeGrafter"/>
</dbReference>
<dbReference type="EMBL" id="CP151632">
    <property type="protein sequence ID" value="WZO33102.1"/>
    <property type="molecule type" value="Genomic_DNA"/>
</dbReference>
<organism evidence="11">
    <name type="scientific">Microbacterium sp. LWS13-1.2</name>
    <dbReference type="NCBI Taxonomy" id="3135264"/>
    <lineage>
        <taxon>Bacteria</taxon>
        <taxon>Bacillati</taxon>
        <taxon>Actinomycetota</taxon>
        <taxon>Actinomycetes</taxon>
        <taxon>Micrococcales</taxon>
        <taxon>Microbacteriaceae</taxon>
        <taxon>Microbacterium</taxon>
    </lineage>
</organism>
<feature type="active site" description="Electrophile" evidence="9">
    <location>
        <position position="115"/>
    </location>
</feature>
<reference evidence="11" key="1">
    <citation type="submission" date="2024-04" db="EMBL/GenBank/DDBJ databases">
        <authorList>
            <person name="Roder T."/>
            <person name="Oberhansli S."/>
            <person name="Kreuzer M."/>
        </authorList>
    </citation>
    <scope>NUCLEOTIDE SEQUENCE</scope>
    <source>
        <strain evidence="11">LWS13-1.2</strain>
    </source>
</reference>
<dbReference type="SUPFAM" id="SSF51351">
    <property type="entry name" value="Triosephosphate isomerase (TIM)"/>
    <property type="match status" value="1"/>
</dbReference>
<evidence type="ECO:0000256" key="2">
    <source>
        <dbReference type="ARBA" id="ARBA00007422"/>
    </source>
</evidence>
<dbReference type="PANTHER" id="PTHR21139:SF42">
    <property type="entry name" value="TRIOSEPHOSPHATE ISOMERASE"/>
    <property type="match status" value="1"/>
</dbReference>
<proteinExistence type="inferred from homology"/>
<comment type="catalytic activity">
    <reaction evidence="9 10">
        <text>D-glyceraldehyde 3-phosphate = dihydroxyacetone phosphate</text>
        <dbReference type="Rhea" id="RHEA:18585"/>
        <dbReference type="ChEBI" id="CHEBI:57642"/>
        <dbReference type="ChEBI" id="CHEBI:59776"/>
        <dbReference type="EC" id="5.3.1.1"/>
    </reaction>
</comment>
<dbReference type="CDD" id="cd00311">
    <property type="entry name" value="TIM"/>
    <property type="match status" value="1"/>
</dbReference>
<dbReference type="FunFam" id="3.20.20.70:FF:000016">
    <property type="entry name" value="Triosephosphate isomerase"/>
    <property type="match status" value="1"/>
</dbReference>